<feature type="binding site" evidence="6">
    <location>
        <position position="72"/>
    </location>
    <ligand>
        <name>Mg(2+)</name>
        <dbReference type="ChEBI" id="CHEBI:18420"/>
        <label>1</label>
        <note>catalytic</note>
    </ligand>
</feature>
<dbReference type="Gene3D" id="3.40.190.80">
    <property type="match status" value="1"/>
</dbReference>
<accession>A0A8H4Q8V7</accession>
<sequence>MNNDNPYRDELAVGFQALQLAAQLSQAIIATDDKGVTEKADLSPVTVADFAVQALLIATFKHAFPNDSFVGEENAASLRKDEALLERVWELLQQLNVQEPCHVPATRQQMCDLIDDAGTASPRGGRSGRIWVFDPIDGTKTYLRGELYAINIGLLVDGMQTLGIIGCPNMSMNATGPLRNADVAAEGCIVYAVKSHGAFVRSLQGDAGHAQSCRIPHLADSREDTIRFVTSFGLVDSGLDDVHRVVAERLDAEFPGCDLVPWVLRWAVLALGLGNTTVWVYKHKNRFAKAWDHAGAMLLFEETGGKISDVLGRPIDFTVGRRMSNNCGFVAAPERLHDHVLGVVHRVLRELGHDDVLESPSVAQ</sequence>
<gene>
    <name evidence="7" type="ORF">GQ602_003801</name>
</gene>
<dbReference type="GO" id="GO:0046872">
    <property type="term" value="F:metal ion binding"/>
    <property type="evidence" value="ECO:0007669"/>
    <property type="project" value="UniProtKB-KW"/>
</dbReference>
<dbReference type="Proteomes" id="UP000562929">
    <property type="component" value="Unassembled WGS sequence"/>
</dbReference>
<evidence type="ECO:0000313" key="8">
    <source>
        <dbReference type="Proteomes" id="UP000562929"/>
    </source>
</evidence>
<dbReference type="OrthoDB" id="411145at2759"/>
<keyword evidence="8" id="KW-1185">Reference proteome</keyword>
<feature type="binding site" evidence="6">
    <location>
        <position position="134"/>
    </location>
    <ligand>
        <name>Mg(2+)</name>
        <dbReference type="ChEBI" id="CHEBI:18420"/>
        <label>1</label>
        <note>catalytic</note>
    </ligand>
</feature>
<dbReference type="EMBL" id="JAACLJ010000003">
    <property type="protein sequence ID" value="KAF4589912.1"/>
    <property type="molecule type" value="Genomic_DNA"/>
</dbReference>
<evidence type="ECO:0000256" key="4">
    <source>
        <dbReference type="ARBA" id="ARBA00022801"/>
    </source>
</evidence>
<reference evidence="7 8" key="1">
    <citation type="journal article" date="2020" name="G3 (Bethesda)">
        <title>Genetic Underpinnings of Host Manipulation by Ophiocordyceps as Revealed by Comparative Transcriptomics.</title>
        <authorList>
            <person name="Will I."/>
            <person name="Das B."/>
            <person name="Trinh T."/>
            <person name="Brachmann A."/>
            <person name="Ohm R.A."/>
            <person name="de Bekker C."/>
        </authorList>
    </citation>
    <scope>NUCLEOTIDE SEQUENCE [LARGE SCALE GENOMIC DNA]</scope>
    <source>
        <strain evidence="7 8">EC05</strain>
    </source>
</reference>
<evidence type="ECO:0000256" key="5">
    <source>
        <dbReference type="ARBA" id="ARBA00022842"/>
    </source>
</evidence>
<dbReference type="SUPFAM" id="SSF56655">
    <property type="entry name" value="Carbohydrate phosphatase"/>
    <property type="match status" value="1"/>
</dbReference>
<dbReference type="PANTHER" id="PTHR43200">
    <property type="entry name" value="PHOSPHATASE"/>
    <property type="match status" value="1"/>
</dbReference>
<dbReference type="CDD" id="cd01517">
    <property type="entry name" value="PAP_phosphatase"/>
    <property type="match status" value="1"/>
</dbReference>
<feature type="binding site" evidence="6">
    <location>
        <position position="136"/>
    </location>
    <ligand>
        <name>Mg(2+)</name>
        <dbReference type="ChEBI" id="CHEBI:18420"/>
        <label>1</label>
        <note>catalytic</note>
    </ligand>
</feature>
<evidence type="ECO:0000256" key="3">
    <source>
        <dbReference type="ARBA" id="ARBA00022723"/>
    </source>
</evidence>
<dbReference type="InterPro" id="IPR051090">
    <property type="entry name" value="Inositol_monoP_superfamily"/>
</dbReference>
<evidence type="ECO:0000256" key="1">
    <source>
        <dbReference type="ARBA" id="ARBA00001946"/>
    </source>
</evidence>
<evidence type="ECO:0000313" key="7">
    <source>
        <dbReference type="EMBL" id="KAF4589912.1"/>
    </source>
</evidence>
<dbReference type="InterPro" id="IPR000760">
    <property type="entry name" value="Inositol_monophosphatase-like"/>
</dbReference>
<keyword evidence="4" id="KW-0378">Hydrolase</keyword>
<evidence type="ECO:0000256" key="6">
    <source>
        <dbReference type="PIRSR" id="PIRSR600760-2"/>
    </source>
</evidence>
<dbReference type="Pfam" id="PF00459">
    <property type="entry name" value="Inositol_P"/>
    <property type="match status" value="1"/>
</dbReference>
<proteinExistence type="inferred from homology"/>
<dbReference type="PANTHER" id="PTHR43200:SF2">
    <property type="entry name" value="3'(2'),5'-BISPHOSPHATE NUCLEOTIDASE"/>
    <property type="match status" value="1"/>
</dbReference>
<dbReference type="Gene3D" id="3.30.540.10">
    <property type="entry name" value="Fructose-1,6-Bisphosphatase, subunit A, domain 1"/>
    <property type="match status" value="1"/>
</dbReference>
<organism evidence="7 8">
    <name type="scientific">Ophiocordyceps camponoti-floridani</name>
    <dbReference type="NCBI Taxonomy" id="2030778"/>
    <lineage>
        <taxon>Eukaryota</taxon>
        <taxon>Fungi</taxon>
        <taxon>Dikarya</taxon>
        <taxon>Ascomycota</taxon>
        <taxon>Pezizomycotina</taxon>
        <taxon>Sordariomycetes</taxon>
        <taxon>Hypocreomycetidae</taxon>
        <taxon>Hypocreales</taxon>
        <taxon>Ophiocordycipitaceae</taxon>
        <taxon>Ophiocordyceps</taxon>
    </lineage>
</organism>
<comment type="caution">
    <text evidence="7">The sequence shown here is derived from an EMBL/GenBank/DDBJ whole genome shotgun (WGS) entry which is preliminary data.</text>
</comment>
<keyword evidence="3 6" id="KW-0479">Metal-binding</keyword>
<protein>
    <submittedName>
        <fullName evidence="7">Myo-inositol-1(Or 4)-monophosphatase</fullName>
    </submittedName>
</protein>
<feature type="binding site" evidence="6">
    <location>
        <position position="292"/>
    </location>
    <ligand>
        <name>Mg(2+)</name>
        <dbReference type="ChEBI" id="CHEBI:18420"/>
        <label>1</label>
        <note>catalytic</note>
    </ligand>
</feature>
<keyword evidence="5 6" id="KW-0460">Magnesium</keyword>
<dbReference type="GO" id="GO:0008441">
    <property type="term" value="F:3'(2'),5'-bisphosphate nucleotidase activity"/>
    <property type="evidence" value="ECO:0007669"/>
    <property type="project" value="TreeGrafter"/>
</dbReference>
<name>A0A8H4Q8V7_9HYPO</name>
<dbReference type="AlphaFoldDB" id="A0A8H4Q8V7"/>
<feature type="binding site" evidence="6">
    <location>
        <position position="137"/>
    </location>
    <ligand>
        <name>Mg(2+)</name>
        <dbReference type="ChEBI" id="CHEBI:18420"/>
        <label>1</label>
        <note>catalytic</note>
    </ligand>
</feature>
<evidence type="ECO:0000256" key="2">
    <source>
        <dbReference type="ARBA" id="ARBA00009759"/>
    </source>
</evidence>
<comment type="cofactor">
    <cofactor evidence="1 6">
        <name>Mg(2+)</name>
        <dbReference type="ChEBI" id="CHEBI:18420"/>
    </cofactor>
</comment>
<comment type="similarity">
    <text evidence="2">Belongs to the inositol monophosphatase superfamily.</text>
</comment>
<dbReference type="GO" id="GO:0000103">
    <property type="term" value="P:sulfate assimilation"/>
    <property type="evidence" value="ECO:0007669"/>
    <property type="project" value="TreeGrafter"/>
</dbReference>